<feature type="compositionally biased region" description="Acidic residues" evidence="7">
    <location>
        <begin position="32"/>
        <end position="52"/>
    </location>
</feature>
<feature type="compositionally biased region" description="Basic and acidic residues" evidence="7">
    <location>
        <begin position="53"/>
        <end position="71"/>
    </location>
</feature>
<protein>
    <recommendedName>
        <fullName evidence="8">TFIIS N-terminal domain-containing protein</fullName>
    </recommendedName>
</protein>
<dbReference type="FunCoup" id="A0A507B3W1">
    <property type="interactions" value="335"/>
</dbReference>
<dbReference type="GO" id="GO:0016973">
    <property type="term" value="P:poly(A)+ mRNA export from nucleus"/>
    <property type="evidence" value="ECO:0007669"/>
    <property type="project" value="TreeGrafter"/>
</dbReference>
<dbReference type="Proteomes" id="UP000319257">
    <property type="component" value="Unassembled WGS sequence"/>
</dbReference>
<evidence type="ECO:0000256" key="3">
    <source>
        <dbReference type="ARBA" id="ARBA00023242"/>
    </source>
</evidence>
<reference evidence="9 10" key="1">
    <citation type="submission" date="2019-06" db="EMBL/GenBank/DDBJ databases">
        <title>Draft genome sequence of the filamentous fungus Phialemoniopsis curvata isolated from diesel fuel.</title>
        <authorList>
            <person name="Varaljay V.A."/>
            <person name="Lyon W.J."/>
            <person name="Crouch A.L."/>
            <person name="Drake C.E."/>
            <person name="Hollomon J.M."/>
            <person name="Nadeau L.J."/>
            <person name="Nunn H.S."/>
            <person name="Stevenson B.S."/>
            <person name="Bojanowski C.L."/>
            <person name="Crookes-Goodson W.J."/>
        </authorList>
    </citation>
    <scope>NUCLEOTIDE SEQUENCE [LARGE SCALE GENOMIC DNA]</scope>
    <source>
        <strain evidence="9 10">D216</strain>
    </source>
</reference>
<evidence type="ECO:0000256" key="4">
    <source>
        <dbReference type="ARBA" id="ARBA00037349"/>
    </source>
</evidence>
<dbReference type="STRING" id="1093900.A0A507B3W1"/>
<proteinExistence type="inferred from homology"/>
<feature type="compositionally biased region" description="Basic and acidic residues" evidence="7">
    <location>
        <begin position="11"/>
        <end position="31"/>
    </location>
</feature>
<comment type="caution">
    <text evidence="9">The sequence shown here is derived from an EMBL/GenBank/DDBJ whole genome shotgun (WGS) entry which is preliminary data.</text>
</comment>
<evidence type="ECO:0000259" key="8">
    <source>
        <dbReference type="PROSITE" id="PS51319"/>
    </source>
</evidence>
<dbReference type="RefSeq" id="XP_030993001.1">
    <property type="nucleotide sequence ID" value="XM_031133817.1"/>
</dbReference>
<dbReference type="EMBL" id="SKBQ01000004">
    <property type="protein sequence ID" value="TPX11290.1"/>
    <property type="molecule type" value="Genomic_DNA"/>
</dbReference>
<evidence type="ECO:0000313" key="9">
    <source>
        <dbReference type="EMBL" id="TPX11290.1"/>
    </source>
</evidence>
<dbReference type="FunFam" id="1.20.930.10:FF:000003">
    <property type="entry name" value="Putative Transcription factor IWS1"/>
    <property type="match status" value="1"/>
</dbReference>
<feature type="compositionally biased region" description="Basic and acidic residues" evidence="7">
    <location>
        <begin position="81"/>
        <end position="91"/>
    </location>
</feature>
<keyword evidence="1" id="KW-0805">Transcription regulation</keyword>
<comment type="similarity">
    <text evidence="5">Belongs to the IWS1 family.</text>
</comment>
<comment type="subcellular location">
    <subcellularLocation>
        <location evidence="6">Nucleus</location>
    </subcellularLocation>
</comment>
<accession>A0A507B3W1</accession>
<feature type="compositionally biased region" description="Polar residues" evidence="7">
    <location>
        <begin position="347"/>
        <end position="363"/>
    </location>
</feature>
<evidence type="ECO:0000256" key="1">
    <source>
        <dbReference type="ARBA" id="ARBA00023015"/>
    </source>
</evidence>
<dbReference type="AlphaFoldDB" id="A0A507B3W1"/>
<name>A0A507B3W1_9PEZI</name>
<organism evidence="9 10">
    <name type="scientific">Thyridium curvatum</name>
    <dbReference type="NCBI Taxonomy" id="1093900"/>
    <lineage>
        <taxon>Eukaryota</taxon>
        <taxon>Fungi</taxon>
        <taxon>Dikarya</taxon>
        <taxon>Ascomycota</taxon>
        <taxon>Pezizomycotina</taxon>
        <taxon>Sordariomycetes</taxon>
        <taxon>Sordariomycetidae</taxon>
        <taxon>Thyridiales</taxon>
        <taxon>Thyridiaceae</taxon>
        <taxon>Thyridium</taxon>
    </lineage>
</organism>
<feature type="region of interest" description="Disordered" evidence="7">
    <location>
        <begin position="347"/>
        <end position="369"/>
    </location>
</feature>
<feature type="region of interest" description="Disordered" evidence="7">
    <location>
        <begin position="1"/>
        <end position="179"/>
    </location>
</feature>
<dbReference type="PANTHER" id="PTHR46010">
    <property type="entry name" value="PROTEIN IWS1 HOMOLOG"/>
    <property type="match status" value="1"/>
</dbReference>
<evidence type="ECO:0000313" key="10">
    <source>
        <dbReference type="Proteomes" id="UP000319257"/>
    </source>
</evidence>
<dbReference type="Gene3D" id="1.20.930.10">
    <property type="entry name" value="Conserved domain common to transcription factors TFIIS, elongin A, CRSP70"/>
    <property type="match status" value="1"/>
</dbReference>
<keyword evidence="10" id="KW-1185">Reference proteome</keyword>
<dbReference type="PANTHER" id="PTHR46010:SF1">
    <property type="entry name" value="PROTEIN IWS1 HOMOLOG"/>
    <property type="match status" value="1"/>
</dbReference>
<evidence type="ECO:0000256" key="6">
    <source>
        <dbReference type="PROSITE-ProRule" id="PRU00649"/>
    </source>
</evidence>
<dbReference type="InParanoid" id="A0A507B3W1"/>
<keyword evidence="3 6" id="KW-0539">Nucleus</keyword>
<gene>
    <name evidence="9" type="ORF">E0L32_001108</name>
</gene>
<dbReference type="InterPro" id="IPR017923">
    <property type="entry name" value="TFIIS_N"/>
</dbReference>
<dbReference type="GO" id="GO:0005634">
    <property type="term" value="C:nucleus"/>
    <property type="evidence" value="ECO:0007669"/>
    <property type="project" value="UniProtKB-SubCell"/>
</dbReference>
<feature type="compositionally biased region" description="Basic and acidic residues" evidence="7">
    <location>
        <begin position="117"/>
        <end position="132"/>
    </location>
</feature>
<evidence type="ECO:0000256" key="5">
    <source>
        <dbReference type="ARBA" id="ARBA00037992"/>
    </source>
</evidence>
<feature type="compositionally biased region" description="Basic residues" evidence="7">
    <location>
        <begin position="92"/>
        <end position="101"/>
    </location>
</feature>
<feature type="domain" description="TFIIS N-terminal" evidence="8">
    <location>
        <begin position="245"/>
        <end position="322"/>
    </location>
</feature>
<dbReference type="Pfam" id="PF08711">
    <property type="entry name" value="Med26"/>
    <property type="match status" value="1"/>
</dbReference>
<sequence length="431" mass="48734">MSDADSPVDSPVDHRDDARDHDEDEQSRVENDSDAESDVLSEVDEEQFEDYDPEKAQIEERPINIDEDMAKTLKASKRKRTDGTDGAAKKPKEGRRAKKRRTGDDDGDEDPDGVVLEGKRLRNKGRPDGGERKPRKKSPKEAENEENLTPEERRRRAIDRAIDASLKKPKSRRTKKDEVDLEDQADEIIADLKVQMERACVADNDARDKGEPATNKLKLLPRVLAMLNRQTIQDTVLDPENNFLQGVRFFLEPLNDGSLPAYSIQRDLFTAMTHLPIEKEALASSGLGKVVLFYTRSKRPEAGIKRMAERLLGEWSRPILKRTDDYKKRRIETRDYDYQAARLAEQQGSSQVTLTQRPAGSSQQRHELEKQRMLAPVVNTNRARPAGLPQAYTVAPVSSFDQNAARSAGFRPMGAGGMEAFRKMTQKGKKK</sequence>
<dbReference type="InterPro" id="IPR051037">
    <property type="entry name" value="RNAPII_TF_IWS1"/>
</dbReference>
<dbReference type="OrthoDB" id="21124at2759"/>
<dbReference type="PROSITE" id="PS51319">
    <property type="entry name" value="TFIIS_N"/>
    <property type="match status" value="1"/>
</dbReference>
<evidence type="ECO:0000256" key="2">
    <source>
        <dbReference type="ARBA" id="ARBA00023163"/>
    </source>
</evidence>
<keyword evidence="2" id="KW-0804">Transcription</keyword>
<dbReference type="GeneID" id="41968555"/>
<feature type="compositionally biased region" description="Low complexity" evidence="7">
    <location>
        <begin position="1"/>
        <end position="10"/>
    </location>
</feature>
<comment type="function">
    <text evidence="4">Transcription factor involved in RNA polymerase II transcription regulation. May function in both SPT15/TBP post-recruitment and recruitment steps of transcription.</text>
</comment>
<evidence type="ECO:0000256" key="7">
    <source>
        <dbReference type="SAM" id="MobiDB-lite"/>
    </source>
</evidence>
<feature type="compositionally biased region" description="Basic and acidic residues" evidence="7">
    <location>
        <begin position="150"/>
        <end position="166"/>
    </location>
</feature>
<dbReference type="InterPro" id="IPR035441">
    <property type="entry name" value="TFIIS/LEDGF_dom_sf"/>
</dbReference>